<feature type="region of interest" description="Disordered" evidence="1">
    <location>
        <begin position="74"/>
        <end position="93"/>
    </location>
</feature>
<evidence type="ECO:0000313" key="3">
    <source>
        <dbReference type="Proteomes" id="UP000265520"/>
    </source>
</evidence>
<sequence>RTLPKGPTQTVLSTVQGGHYDGKAINNIVGGIAAGADACQREGHDMQAQDLTVVDHTIESDAILNVHVNKGKRPKRKLLKGGDTRLPSAAKDD</sequence>
<keyword evidence="3" id="KW-1185">Reference proteome</keyword>
<reference evidence="2 3" key="1">
    <citation type="journal article" date="2018" name="Front. Plant Sci.">
        <title>Red Clover (Trifolium pratense) and Zigzag Clover (T. medium) - A Picture of Genomic Similarities and Differences.</title>
        <authorList>
            <person name="Dluhosova J."/>
            <person name="Istvanek J."/>
            <person name="Nedelnik J."/>
            <person name="Repkova J."/>
        </authorList>
    </citation>
    <scope>NUCLEOTIDE SEQUENCE [LARGE SCALE GENOMIC DNA]</scope>
    <source>
        <strain evidence="3">cv. 10/8</strain>
        <tissue evidence="2">Leaf</tissue>
    </source>
</reference>
<proteinExistence type="predicted"/>
<feature type="non-terminal residue" evidence="2">
    <location>
        <position position="1"/>
    </location>
</feature>
<comment type="caution">
    <text evidence="2">The sequence shown here is derived from an EMBL/GenBank/DDBJ whole genome shotgun (WGS) entry which is preliminary data.</text>
</comment>
<dbReference type="EMBL" id="LXQA010506924">
    <property type="protein sequence ID" value="MCI56092.1"/>
    <property type="molecule type" value="Genomic_DNA"/>
</dbReference>
<evidence type="ECO:0000256" key="1">
    <source>
        <dbReference type="SAM" id="MobiDB-lite"/>
    </source>
</evidence>
<dbReference type="AlphaFoldDB" id="A0A392T5N9"/>
<dbReference type="Proteomes" id="UP000265520">
    <property type="component" value="Unassembled WGS sequence"/>
</dbReference>
<feature type="non-terminal residue" evidence="2">
    <location>
        <position position="93"/>
    </location>
</feature>
<accession>A0A392T5N9</accession>
<protein>
    <submittedName>
        <fullName evidence="2">Uncharacterized protein</fullName>
    </submittedName>
</protein>
<evidence type="ECO:0000313" key="2">
    <source>
        <dbReference type="EMBL" id="MCI56092.1"/>
    </source>
</evidence>
<organism evidence="2 3">
    <name type="scientific">Trifolium medium</name>
    <dbReference type="NCBI Taxonomy" id="97028"/>
    <lineage>
        <taxon>Eukaryota</taxon>
        <taxon>Viridiplantae</taxon>
        <taxon>Streptophyta</taxon>
        <taxon>Embryophyta</taxon>
        <taxon>Tracheophyta</taxon>
        <taxon>Spermatophyta</taxon>
        <taxon>Magnoliopsida</taxon>
        <taxon>eudicotyledons</taxon>
        <taxon>Gunneridae</taxon>
        <taxon>Pentapetalae</taxon>
        <taxon>rosids</taxon>
        <taxon>fabids</taxon>
        <taxon>Fabales</taxon>
        <taxon>Fabaceae</taxon>
        <taxon>Papilionoideae</taxon>
        <taxon>50 kb inversion clade</taxon>
        <taxon>NPAAA clade</taxon>
        <taxon>Hologalegina</taxon>
        <taxon>IRL clade</taxon>
        <taxon>Trifolieae</taxon>
        <taxon>Trifolium</taxon>
    </lineage>
</organism>
<name>A0A392T5N9_9FABA</name>